<dbReference type="Proteomes" id="UP000245591">
    <property type="component" value="Unassembled WGS sequence"/>
</dbReference>
<dbReference type="Pfam" id="PF01124">
    <property type="entry name" value="MAPEG"/>
    <property type="match status" value="1"/>
</dbReference>
<keyword evidence="2 5" id="KW-0812">Transmembrane</keyword>
<dbReference type="GO" id="GO:0016020">
    <property type="term" value="C:membrane"/>
    <property type="evidence" value="ECO:0007669"/>
    <property type="project" value="UniProtKB-SubCell"/>
</dbReference>
<keyword evidence="7" id="KW-1185">Reference proteome</keyword>
<evidence type="ECO:0000256" key="2">
    <source>
        <dbReference type="ARBA" id="ARBA00022692"/>
    </source>
</evidence>
<evidence type="ECO:0000256" key="5">
    <source>
        <dbReference type="SAM" id="Phobius"/>
    </source>
</evidence>
<feature type="transmembrane region" description="Helical" evidence="5">
    <location>
        <begin position="74"/>
        <end position="99"/>
    </location>
</feature>
<gene>
    <name evidence="6" type="ORF">BB558_006284</name>
</gene>
<evidence type="ECO:0000256" key="1">
    <source>
        <dbReference type="ARBA" id="ARBA00004141"/>
    </source>
</evidence>
<evidence type="ECO:0000256" key="3">
    <source>
        <dbReference type="ARBA" id="ARBA00022989"/>
    </source>
</evidence>
<dbReference type="GO" id="GO:0005635">
    <property type="term" value="C:nuclear envelope"/>
    <property type="evidence" value="ECO:0007669"/>
    <property type="project" value="TreeGrafter"/>
</dbReference>
<dbReference type="Gene3D" id="1.20.120.550">
    <property type="entry name" value="Membrane associated eicosanoid/glutathione metabolism-like domain"/>
    <property type="match status" value="1"/>
</dbReference>
<comment type="caution">
    <text evidence="6">The sequence shown here is derived from an EMBL/GenBank/DDBJ whole genome shotgun (WGS) entry which is preliminary data.</text>
</comment>
<dbReference type="PANTHER" id="PTHR10250:SF15">
    <property type="entry name" value="MICROSOMAL GLUTATHIONE S-TRANSFERASE-RELATED"/>
    <property type="match status" value="1"/>
</dbReference>
<keyword evidence="3 5" id="KW-1133">Transmembrane helix</keyword>
<feature type="transmembrane region" description="Helical" evidence="5">
    <location>
        <begin position="6"/>
        <end position="26"/>
    </location>
</feature>
<dbReference type="SUPFAM" id="SSF161084">
    <property type="entry name" value="MAPEG domain-like"/>
    <property type="match status" value="1"/>
</dbReference>
<evidence type="ECO:0000313" key="6">
    <source>
        <dbReference type="EMBL" id="PVZ97752.1"/>
    </source>
</evidence>
<feature type="transmembrane region" description="Helical" evidence="5">
    <location>
        <begin position="119"/>
        <end position="141"/>
    </location>
</feature>
<dbReference type="EMBL" id="MBFU01000745">
    <property type="protein sequence ID" value="PVZ97752.1"/>
    <property type="molecule type" value="Genomic_DNA"/>
</dbReference>
<accession>A0A2U1IYE4</accession>
<dbReference type="InterPro" id="IPR001129">
    <property type="entry name" value="Membr-assoc_MAPEG"/>
</dbReference>
<dbReference type="GO" id="GO:0004602">
    <property type="term" value="F:glutathione peroxidase activity"/>
    <property type="evidence" value="ECO:0007669"/>
    <property type="project" value="TreeGrafter"/>
</dbReference>
<sequence length="147" mass="16302">MFSVGPGYYWNIGAATLMGLQCFYAGQRVYLARVKYGVEYPDMGSGRYAAKLSDKDWKEFNNIMRTQQNYVEQLPICISSVLIGGLFYPKMSAVLGGIYILGRAVYSFGYSRFGPQGRWAGVLMVDLSLLGLMVSNLVGVYKKLTSG</sequence>
<evidence type="ECO:0000256" key="4">
    <source>
        <dbReference type="ARBA" id="ARBA00023136"/>
    </source>
</evidence>
<dbReference type="InterPro" id="IPR023352">
    <property type="entry name" value="MAPEG-like_dom_sf"/>
</dbReference>
<name>A0A2U1IYE4_SMIAN</name>
<keyword evidence="4 5" id="KW-0472">Membrane</keyword>
<reference evidence="6 7" key="1">
    <citation type="journal article" date="2018" name="MBio">
        <title>Comparative Genomics Reveals the Core Gene Toolbox for the Fungus-Insect Symbiosis.</title>
        <authorList>
            <person name="Wang Y."/>
            <person name="Stata M."/>
            <person name="Wang W."/>
            <person name="Stajich J.E."/>
            <person name="White M.M."/>
            <person name="Moncalvo J.M."/>
        </authorList>
    </citation>
    <scope>NUCLEOTIDE SEQUENCE [LARGE SCALE GENOMIC DNA]</scope>
    <source>
        <strain evidence="6 7">AUS-126-30</strain>
    </source>
</reference>
<dbReference type="AlphaFoldDB" id="A0A2U1IYE4"/>
<comment type="subcellular location">
    <subcellularLocation>
        <location evidence="1">Membrane</location>
        <topology evidence="1">Multi-pass membrane protein</topology>
    </subcellularLocation>
</comment>
<organism evidence="6 7">
    <name type="scientific">Smittium angustum</name>
    <dbReference type="NCBI Taxonomy" id="133377"/>
    <lineage>
        <taxon>Eukaryota</taxon>
        <taxon>Fungi</taxon>
        <taxon>Fungi incertae sedis</taxon>
        <taxon>Zoopagomycota</taxon>
        <taxon>Kickxellomycotina</taxon>
        <taxon>Harpellomycetes</taxon>
        <taxon>Harpellales</taxon>
        <taxon>Legeriomycetaceae</taxon>
        <taxon>Smittium</taxon>
    </lineage>
</organism>
<proteinExistence type="predicted"/>
<evidence type="ECO:0000313" key="7">
    <source>
        <dbReference type="Proteomes" id="UP000245591"/>
    </source>
</evidence>
<dbReference type="PANTHER" id="PTHR10250">
    <property type="entry name" value="MICROSOMAL GLUTATHIONE S-TRANSFERASE"/>
    <property type="match status" value="1"/>
</dbReference>
<dbReference type="GO" id="GO:0005783">
    <property type="term" value="C:endoplasmic reticulum"/>
    <property type="evidence" value="ECO:0007669"/>
    <property type="project" value="TreeGrafter"/>
</dbReference>
<protein>
    <recommendedName>
        <fullName evidence="8">Glutathione transferase</fullName>
    </recommendedName>
</protein>
<evidence type="ECO:0008006" key="8">
    <source>
        <dbReference type="Google" id="ProtNLM"/>
    </source>
</evidence>
<dbReference type="InterPro" id="IPR050997">
    <property type="entry name" value="MAPEG"/>
</dbReference>
<dbReference type="GO" id="GO:0004364">
    <property type="term" value="F:glutathione transferase activity"/>
    <property type="evidence" value="ECO:0007669"/>
    <property type="project" value="TreeGrafter"/>
</dbReference>